<dbReference type="Gene3D" id="1.10.10.60">
    <property type="entry name" value="Homeodomain-like"/>
    <property type="match status" value="1"/>
</dbReference>
<dbReference type="OrthoDB" id="8186615at2759"/>
<name>A0A8B8HM85_VANTA</name>
<organism evidence="3 4">
    <name type="scientific">Vanessa tameamea</name>
    <name type="common">Kamehameha butterfly</name>
    <dbReference type="NCBI Taxonomy" id="334116"/>
    <lineage>
        <taxon>Eukaryota</taxon>
        <taxon>Metazoa</taxon>
        <taxon>Ecdysozoa</taxon>
        <taxon>Arthropoda</taxon>
        <taxon>Hexapoda</taxon>
        <taxon>Insecta</taxon>
        <taxon>Pterygota</taxon>
        <taxon>Neoptera</taxon>
        <taxon>Endopterygota</taxon>
        <taxon>Lepidoptera</taxon>
        <taxon>Glossata</taxon>
        <taxon>Ditrysia</taxon>
        <taxon>Papilionoidea</taxon>
        <taxon>Nymphalidae</taxon>
        <taxon>Nymphalinae</taxon>
        <taxon>Vanessa</taxon>
    </lineage>
</organism>
<feature type="domain" description="Myb-like" evidence="2">
    <location>
        <begin position="12"/>
        <end position="61"/>
    </location>
</feature>
<evidence type="ECO:0000313" key="3">
    <source>
        <dbReference type="Proteomes" id="UP001652626"/>
    </source>
</evidence>
<keyword evidence="3" id="KW-1185">Reference proteome</keyword>
<gene>
    <name evidence="4" type="primary">LOC113393236</name>
</gene>
<evidence type="ECO:0000313" key="4">
    <source>
        <dbReference type="RefSeq" id="XP_026485807.1"/>
    </source>
</evidence>
<evidence type="ECO:0000256" key="1">
    <source>
        <dbReference type="ARBA" id="ARBA00004123"/>
    </source>
</evidence>
<dbReference type="SUPFAM" id="SSF46689">
    <property type="entry name" value="Homeodomain-like"/>
    <property type="match status" value="1"/>
</dbReference>
<protein>
    <submittedName>
        <fullName evidence="4">Uncharacterized protein LOC113393236</fullName>
    </submittedName>
</protein>
<dbReference type="GO" id="GO:0005634">
    <property type="term" value="C:nucleus"/>
    <property type="evidence" value="ECO:0007669"/>
    <property type="project" value="UniProtKB-SubCell"/>
</dbReference>
<dbReference type="RefSeq" id="XP_026485807.1">
    <property type="nucleotide sequence ID" value="XM_026630022.2"/>
</dbReference>
<proteinExistence type="predicted"/>
<sequence>MEFPPIIDKNDSLKGWTKEEKFQLLQALKEHGLHNIKEIIECFVNKSEDEIKRAIEYYKNKALIHPKMQEKKSKKCNNLPTIPLASWAKFLIESYGFEDLQTETATALRIIADFEDKPPAVCTNKFDFKKIYHMLADALEGKPIPHDKLTMAMFDKCIVETALTSKAFIRSTAYKQILQSINISEKNMNVLTKPTEDNELSILRHLASQKNYNPLNIPENYLKSSSHTS</sequence>
<dbReference type="AlphaFoldDB" id="A0A8B8HM85"/>
<reference evidence="4" key="1">
    <citation type="submission" date="2025-08" db="UniProtKB">
        <authorList>
            <consortium name="RefSeq"/>
        </authorList>
    </citation>
    <scope>IDENTIFICATION</scope>
    <source>
        <tissue evidence="4">Whole body</tissue>
    </source>
</reference>
<comment type="subcellular location">
    <subcellularLocation>
        <location evidence="1">Nucleus</location>
    </subcellularLocation>
</comment>
<dbReference type="SMART" id="SM00717">
    <property type="entry name" value="SANT"/>
    <property type="match status" value="1"/>
</dbReference>
<evidence type="ECO:0000259" key="2">
    <source>
        <dbReference type="SMART" id="SM00717"/>
    </source>
</evidence>
<dbReference type="CDD" id="cd00167">
    <property type="entry name" value="SANT"/>
    <property type="match status" value="1"/>
</dbReference>
<dbReference type="GeneID" id="113393236"/>
<dbReference type="OMA" id="INELEGW"/>
<dbReference type="Proteomes" id="UP001652626">
    <property type="component" value="Chromosome 6"/>
</dbReference>
<dbReference type="InterPro" id="IPR001005">
    <property type="entry name" value="SANT/Myb"/>
</dbReference>
<accession>A0A8B8HM85</accession>
<dbReference type="InterPro" id="IPR009057">
    <property type="entry name" value="Homeodomain-like_sf"/>
</dbReference>